<reference evidence="1" key="1">
    <citation type="submission" date="2022-10" db="EMBL/GenBank/DDBJ databases">
        <authorList>
            <person name="Byrne P K."/>
        </authorList>
    </citation>
    <scope>NUCLEOTIDE SEQUENCE</scope>
    <source>
        <strain evidence="1">IFO1802</strain>
    </source>
</reference>
<protein>
    <submittedName>
        <fullName evidence="1">Uncharacterized protein</fullName>
    </submittedName>
</protein>
<dbReference type="EMBL" id="OX365899">
    <property type="protein sequence ID" value="CAI4057465.1"/>
    <property type="molecule type" value="Genomic_DNA"/>
</dbReference>
<dbReference type="InterPro" id="IPR025759">
    <property type="entry name" value="TRM3"/>
</dbReference>
<dbReference type="PROSITE" id="PS51623">
    <property type="entry name" value="SAM_MT_TRMH_1"/>
    <property type="match status" value="1"/>
</dbReference>
<dbReference type="SUPFAM" id="SSF75217">
    <property type="entry name" value="alpha/beta knot"/>
    <property type="match status" value="1"/>
</dbReference>
<organism evidence="1 2">
    <name type="scientific">Saccharomyces kudriavzevii (strain ATCC MYA-4449 / AS 2.2408 / CBS 8840 / NBRC 1802 / NCYC 2889)</name>
    <name type="common">Yeast</name>
    <dbReference type="NCBI Taxonomy" id="226230"/>
    <lineage>
        <taxon>Eukaryota</taxon>
        <taxon>Fungi</taxon>
        <taxon>Dikarya</taxon>
        <taxon>Ascomycota</taxon>
        <taxon>Saccharomycotina</taxon>
        <taxon>Saccharomycetes</taxon>
        <taxon>Saccharomycetales</taxon>
        <taxon>Saccharomycetaceae</taxon>
        <taxon>Saccharomyces</taxon>
    </lineage>
</organism>
<name>A0AA35JES1_SACK1</name>
<dbReference type="Pfam" id="PF00588">
    <property type="entry name" value="SpoU_methylase"/>
    <property type="match status" value="1"/>
</dbReference>
<dbReference type="InterPro" id="IPR029028">
    <property type="entry name" value="Alpha/beta_knot_MTases"/>
</dbReference>
<dbReference type="CDD" id="cd18091">
    <property type="entry name" value="SpoU-like_TRM3-like"/>
    <property type="match status" value="1"/>
</dbReference>
<dbReference type="PANTHER" id="PTHR12029">
    <property type="entry name" value="RNA METHYLTRANSFERASE"/>
    <property type="match status" value="1"/>
</dbReference>
<gene>
    <name evidence="1" type="primary">SKDI04G1340</name>
    <name evidence="1" type="ORF">SKDI_04G1340</name>
</gene>
<dbReference type="InterPro" id="IPR029026">
    <property type="entry name" value="tRNA_m1G_MTases_N"/>
</dbReference>
<keyword evidence="2" id="KW-1185">Reference proteome</keyword>
<dbReference type="GO" id="GO:0030488">
    <property type="term" value="P:tRNA methylation"/>
    <property type="evidence" value="ECO:0007669"/>
    <property type="project" value="InterPro"/>
</dbReference>
<accession>A0AA35JES1</accession>
<dbReference type="Gene3D" id="3.40.1280.10">
    <property type="match status" value="1"/>
</dbReference>
<evidence type="ECO:0000313" key="2">
    <source>
        <dbReference type="Proteomes" id="UP001162087"/>
    </source>
</evidence>
<dbReference type="InterPro" id="IPR001537">
    <property type="entry name" value="SpoU_MeTrfase"/>
</dbReference>
<dbReference type="InterPro" id="IPR045330">
    <property type="entry name" value="TRM3/TARBP1"/>
</dbReference>
<proteinExistence type="predicted"/>
<evidence type="ECO:0000313" key="1">
    <source>
        <dbReference type="EMBL" id="CAI4057465.1"/>
    </source>
</evidence>
<sequence length="1436" mass="164792">MVEGALISKYLSEGDQLKLISDLIKNDDLEQVLELIETGPLDISTDSNIETSIFDKITEQVVAYARMEDDPREMLFSSRTGINDTLRISARLLCNLPSVWERFQIWMCYRLSDIISKNCKHLFDDEFGKMTVRPFFDFLAQEQKVGAEHEKLNLNVLSLFDFLEAVYLFDENENSVSTKSLDFIVVPLLGCNSEDIAECCSRLMRWHIKTLAEGCNIDGKFDKLIWNFIKQLYTEGSQQPWKQKNSLSFLLRFLLTSNLSPELTSYIKTDMYWEHIQRELDHEVHEHRKLAVSILKLTIQKLSANAVGFETTFFTWNSIPSIEMLNGWKKFTTLYEMIALDTSLNQIEAAKQDIMKIFDNVHLHHSWGLILLSTGLKSSMESVRKYMMTLMFLITDFSVFSSNISLLTKTLLPAAMSAHYFEVKGDNCPHGEKLSLFVKGLFTQTTVDLSDLLSRILKLLIEKGTSFDPSRIYVAYGILEFLQKSKVKSINSNHLGLIRKLYEFVAEEEVLETTIQTIYLKFSLYIDPFVSASELLFTLVSHIRLKRGTYKYIEPLFENYRELAVSHFDDLQAKENLMLNVGKDTIFDLLAFIIFDFKAIEVTPEFLIEIAKSKQDIPDFTSNAVAFLTELLSGKPSNEYTYQNATALLSYSSFTISTWKSINVENLFESVEEDFSIDKFKFFVEVYKKTYECRFDTLKLTFEGLLNIYQILKSFVNQTPRESFKVKDSAYSAYFDLLSTFLKTCALNRDNSNKDDDELHKLLNLIDANINQDNGNYLGNLAVCNLMHFMLDSYFYCSTSVSADDIFIVEFIFMRFSYIWESINSERLVLKEKELHLILIRGLFHPVILYFGTKQYINNLTSELEEHAQTIISLSYSRRSLLPLLGSQLRTFIEFHGGSLGESDDCWWLINILASVFKQPQMNANLFKLKPVISHLYDHKLNSYYIKGDELYGKVYGPDEIVARVSIIDSILNANNHFKVQFIEKVTEKTNALYPIKRTDGAEALQRLLQWQLLLLSLQTISELELNEFSTIRILKSIEDESSPLVRLYKEWFISLKLVDCYKTGNSKFAENYLFSLLEDHSKPVFVVSAEKICYIVLKGLMNDNGEFGFIQLLNKFICILVPNAASNKPLVRHFSNSLIISLWPTFEIYLSDHTLRNVIENLYINAKKTQIFGQYRAGDANIWDLKEDSKLTNMFGGVLRKVTDHDCPYISKSTFEKYSQVKDILPIGTDERSLWLDKREINMDGDSNGDTTCGASPLQTKSGAWETVLDLDNKKCNDVVTRSELIVVSSLVDKPPNLGGICRLCDVLGVGLLTVQDIKVKNHPQFKNVAVTADRWMPIQEVALDNIASFMKERKKEGYTLIGLEQTDKSVKLDNRFQFPKRSLILLGTEAFGIPGPLLSVLDLCLEIQQFGVVRSMNIQTATAVIVHSYTVQHM</sequence>
<dbReference type="OrthoDB" id="241340at2759"/>
<dbReference type="Proteomes" id="UP001162087">
    <property type="component" value="Chromosome 4"/>
</dbReference>
<dbReference type="InterPro" id="IPR044748">
    <property type="entry name" value="Trm3/TARBP1_C"/>
</dbReference>
<dbReference type="GO" id="GO:0003723">
    <property type="term" value="F:RNA binding"/>
    <property type="evidence" value="ECO:0007669"/>
    <property type="project" value="InterPro"/>
</dbReference>
<dbReference type="PANTHER" id="PTHR12029:SF11">
    <property type="entry name" value="METHYLTRANSFERASE TARBP1-RELATED"/>
    <property type="match status" value="1"/>
</dbReference>
<dbReference type="GO" id="GO:0016423">
    <property type="term" value="F:tRNA (guanine) methyltransferase activity"/>
    <property type="evidence" value="ECO:0007669"/>
    <property type="project" value="InterPro"/>
</dbReference>